<dbReference type="InterPro" id="IPR028987">
    <property type="entry name" value="ATP_synth_B-like_membr_sf"/>
</dbReference>
<evidence type="ECO:0000256" key="3">
    <source>
        <dbReference type="ARBA" id="ARBA00005513"/>
    </source>
</evidence>
<keyword evidence="12" id="KW-0066">ATP synthesis</keyword>
<keyword evidence="11 15" id="KW-0472">Membrane</keyword>
<dbReference type="InterPro" id="IPR005864">
    <property type="entry name" value="ATP_synth_F0_bsu_bac"/>
</dbReference>
<evidence type="ECO:0000256" key="14">
    <source>
        <dbReference type="SAM" id="Coils"/>
    </source>
</evidence>
<keyword evidence="10" id="KW-0406">Ion transport</keyword>
<dbReference type="GO" id="GO:0046961">
    <property type="term" value="F:proton-transporting ATPase activity, rotational mechanism"/>
    <property type="evidence" value="ECO:0007669"/>
    <property type="project" value="TreeGrafter"/>
</dbReference>
<dbReference type="InterPro" id="IPR002146">
    <property type="entry name" value="ATP_synth_b/b'su_bac/chlpt"/>
</dbReference>
<dbReference type="InterPro" id="IPR050059">
    <property type="entry name" value="ATP_synthase_B_chain"/>
</dbReference>
<protein>
    <submittedName>
        <fullName evidence="16">ATP synthase subunit b, sodium ion specific</fullName>
    </submittedName>
</protein>
<dbReference type="GO" id="GO:0015986">
    <property type="term" value="P:proton motive force-driven ATP synthesis"/>
    <property type="evidence" value="ECO:0007669"/>
    <property type="project" value="InterPro"/>
</dbReference>
<name>A0A645FPL4_9ZZZZ</name>
<evidence type="ECO:0000256" key="2">
    <source>
        <dbReference type="ARBA" id="ARBA00004308"/>
    </source>
</evidence>
<comment type="function">
    <text evidence="13">F(1)F(0) ATP synthase produces ATP from ADP in the presence of a proton or sodium gradient. F-type ATPases consist of two structural domains, F(1) containing the extramembraneous catalytic core and F(0) containing the membrane proton channel, linked together by a central stalk and a peripheral stalk. During catalysis, ATP synthesis in the catalytic domain of F(1) is coupled via a rotary mechanism of the central stalk subunits to proton translocation.</text>
</comment>
<dbReference type="PANTHER" id="PTHR33445">
    <property type="entry name" value="ATP SYNTHASE SUBUNIT B', CHLOROPLASTIC"/>
    <property type="match status" value="1"/>
</dbReference>
<dbReference type="HAMAP" id="MF_01398">
    <property type="entry name" value="ATP_synth_b_bprime"/>
    <property type="match status" value="1"/>
</dbReference>
<keyword evidence="14" id="KW-0175">Coiled coil</keyword>
<evidence type="ECO:0000256" key="9">
    <source>
        <dbReference type="ARBA" id="ARBA00022989"/>
    </source>
</evidence>
<dbReference type="GO" id="GO:0045259">
    <property type="term" value="C:proton-transporting ATP synthase complex"/>
    <property type="evidence" value="ECO:0007669"/>
    <property type="project" value="UniProtKB-KW"/>
</dbReference>
<dbReference type="CDD" id="cd06503">
    <property type="entry name" value="ATP-synt_Fo_b"/>
    <property type="match status" value="1"/>
</dbReference>
<keyword evidence="6" id="KW-0138">CF(0)</keyword>
<evidence type="ECO:0000256" key="7">
    <source>
        <dbReference type="ARBA" id="ARBA00022692"/>
    </source>
</evidence>
<evidence type="ECO:0000256" key="6">
    <source>
        <dbReference type="ARBA" id="ARBA00022547"/>
    </source>
</evidence>
<proteinExistence type="inferred from homology"/>
<comment type="caution">
    <text evidence="16">The sequence shown here is derived from an EMBL/GenBank/DDBJ whole genome shotgun (WGS) entry which is preliminary data.</text>
</comment>
<evidence type="ECO:0000256" key="11">
    <source>
        <dbReference type="ARBA" id="ARBA00023136"/>
    </source>
</evidence>
<keyword evidence="4" id="KW-0813">Transport</keyword>
<feature type="transmembrane region" description="Helical" evidence="15">
    <location>
        <begin position="6"/>
        <end position="27"/>
    </location>
</feature>
<gene>
    <name evidence="16" type="primary">atpF_44</name>
    <name evidence="16" type="ORF">SDC9_162856</name>
</gene>
<dbReference type="GO" id="GO:0012505">
    <property type="term" value="C:endomembrane system"/>
    <property type="evidence" value="ECO:0007669"/>
    <property type="project" value="UniProtKB-SubCell"/>
</dbReference>
<evidence type="ECO:0000256" key="15">
    <source>
        <dbReference type="SAM" id="Phobius"/>
    </source>
</evidence>
<evidence type="ECO:0000256" key="12">
    <source>
        <dbReference type="ARBA" id="ARBA00023310"/>
    </source>
</evidence>
<evidence type="ECO:0000256" key="10">
    <source>
        <dbReference type="ARBA" id="ARBA00023065"/>
    </source>
</evidence>
<evidence type="ECO:0000256" key="4">
    <source>
        <dbReference type="ARBA" id="ARBA00022448"/>
    </source>
</evidence>
<sequence>MIELNATLIAQIINFLLLVAILTKVAYKPLMKALEERRNRIEASIDQADRAKKEAEELRREYQEQLAKARTEAQNIVEKATRLAEQTKDEIVTSARAEHAKLLKEAQDEISRERERALSELRGEVVALSMAAAAKIIEKNLDAETNSKLVTDFISKLDDKKIGGLPC</sequence>
<evidence type="ECO:0000256" key="5">
    <source>
        <dbReference type="ARBA" id="ARBA00022475"/>
    </source>
</evidence>
<evidence type="ECO:0000256" key="13">
    <source>
        <dbReference type="ARBA" id="ARBA00025198"/>
    </source>
</evidence>
<dbReference type="EMBL" id="VSSQ01062326">
    <property type="protein sequence ID" value="MPN15522.1"/>
    <property type="molecule type" value="Genomic_DNA"/>
</dbReference>
<keyword evidence="7 15" id="KW-0812">Transmembrane</keyword>
<keyword evidence="5" id="KW-1003">Cell membrane</keyword>
<dbReference type="Pfam" id="PF00430">
    <property type="entry name" value="ATP-synt_B"/>
    <property type="match status" value="1"/>
</dbReference>
<comment type="subcellular location">
    <subcellularLocation>
        <location evidence="2">Endomembrane system</location>
    </subcellularLocation>
    <subcellularLocation>
        <location evidence="1">Membrane</location>
        <topology evidence="1">Single-pass membrane protein</topology>
    </subcellularLocation>
</comment>
<organism evidence="16">
    <name type="scientific">bioreactor metagenome</name>
    <dbReference type="NCBI Taxonomy" id="1076179"/>
    <lineage>
        <taxon>unclassified sequences</taxon>
        <taxon>metagenomes</taxon>
        <taxon>ecological metagenomes</taxon>
    </lineage>
</organism>
<dbReference type="PANTHER" id="PTHR33445:SF1">
    <property type="entry name" value="ATP SYNTHASE SUBUNIT B"/>
    <property type="match status" value="1"/>
</dbReference>
<accession>A0A645FPL4</accession>
<feature type="coiled-coil region" evidence="14">
    <location>
        <begin position="31"/>
        <end position="120"/>
    </location>
</feature>
<keyword evidence="8" id="KW-0375">Hydrogen ion transport</keyword>
<dbReference type="Gene3D" id="6.10.250.1580">
    <property type="match status" value="1"/>
</dbReference>
<dbReference type="NCBIfam" id="TIGR01144">
    <property type="entry name" value="ATP_synt_b"/>
    <property type="match status" value="1"/>
</dbReference>
<comment type="similarity">
    <text evidence="3">Belongs to the ATPase B chain family.</text>
</comment>
<evidence type="ECO:0000313" key="16">
    <source>
        <dbReference type="EMBL" id="MPN15522.1"/>
    </source>
</evidence>
<reference evidence="16" key="1">
    <citation type="submission" date="2019-08" db="EMBL/GenBank/DDBJ databases">
        <authorList>
            <person name="Kucharzyk K."/>
            <person name="Murdoch R.W."/>
            <person name="Higgins S."/>
            <person name="Loffler F."/>
        </authorList>
    </citation>
    <scope>NUCLEOTIDE SEQUENCE</scope>
</reference>
<keyword evidence="9 15" id="KW-1133">Transmembrane helix</keyword>
<dbReference type="AlphaFoldDB" id="A0A645FPL4"/>
<evidence type="ECO:0000256" key="1">
    <source>
        <dbReference type="ARBA" id="ARBA00004167"/>
    </source>
</evidence>
<dbReference type="SUPFAM" id="SSF81573">
    <property type="entry name" value="F1F0 ATP synthase subunit B, membrane domain"/>
    <property type="match status" value="1"/>
</dbReference>
<evidence type="ECO:0000256" key="8">
    <source>
        <dbReference type="ARBA" id="ARBA00022781"/>
    </source>
</evidence>